<organism evidence="1">
    <name type="scientific">Ophidiomyces ophidiicola</name>
    <dbReference type="NCBI Taxonomy" id="1387563"/>
    <lineage>
        <taxon>Eukaryota</taxon>
        <taxon>Fungi</taxon>
        <taxon>Dikarya</taxon>
        <taxon>Ascomycota</taxon>
        <taxon>Pezizomycotina</taxon>
        <taxon>Eurotiomycetes</taxon>
        <taxon>Eurotiomycetidae</taxon>
        <taxon>Onygenales</taxon>
        <taxon>Onygenaceae</taxon>
        <taxon>Ophidiomyces</taxon>
    </lineage>
</organism>
<reference evidence="1" key="1">
    <citation type="journal article" date="2022" name="bioRxiv">
        <title>Population genetic analysis of Ophidiomyces ophidiicola, the causative agent of snake fungal disease, indicates recent introductions to the USA.</title>
        <authorList>
            <person name="Ladner J.T."/>
            <person name="Palmer J.M."/>
            <person name="Ettinger C.L."/>
            <person name="Stajich J.E."/>
            <person name="Farrell T.M."/>
            <person name="Glorioso B.M."/>
            <person name="Lawson B."/>
            <person name="Price S.J."/>
            <person name="Stengle A.G."/>
            <person name="Grear D.A."/>
            <person name="Lorch J.M."/>
        </authorList>
    </citation>
    <scope>NUCLEOTIDE SEQUENCE</scope>
    <source>
        <strain evidence="1">NWHC 24266-5</strain>
    </source>
</reference>
<comment type="caution">
    <text evidence="1">The sequence shown here is derived from an EMBL/GenBank/DDBJ whole genome shotgun (WGS) entry which is preliminary data.</text>
</comment>
<name>A0ACB8UVN2_9EURO</name>
<evidence type="ECO:0000313" key="1">
    <source>
        <dbReference type="EMBL" id="KAI2385636.1"/>
    </source>
</evidence>
<protein>
    <submittedName>
        <fullName evidence="1">Uncharacterized protein</fullName>
    </submittedName>
</protein>
<sequence length="409" mass="46226">MRESSGMRPRTVETRGILSPNGYHDWNMLSFDAQHQVLSSKPNCPMTLEISTQYQTYVHPGFDEHNQHFPVAAWGLSAGGQSRDALVEDDVWHPLPDGCSPVVVNRPETASLSHVDMCFLNERPLYTENAFLAPEPFCLPDSDKGVWAESERYVAKRLKSGGWLSEKSRPDHAVCMGYDPLLLEKTSSAILQTEAGQEWLQSVGSHSRVDYQPEHFAAERSDDGTQDYEQYSAQCRYYPSMPWTTDEWRCNTSEHFNSGSFLSASCPDSIQRWLLTGPVQWSPDNVRLTGALLPMGSNQGTPYASTIQDGSLACRKSKSISSEDNARKGAKKHKASQRGRARDEFLVRCKQSGMSYKEIKTKGQFPEAESTLRGRYRTLTKQKEHRVRKPEWERNDVSIVPLSVFYEGD</sequence>
<accession>A0ACB8UVN2</accession>
<gene>
    <name evidence="1" type="ORF">LOY88_004017</name>
</gene>
<proteinExistence type="predicted"/>
<dbReference type="EMBL" id="JALBCA010000056">
    <property type="protein sequence ID" value="KAI2385636.1"/>
    <property type="molecule type" value="Genomic_DNA"/>
</dbReference>